<evidence type="ECO:0000256" key="1">
    <source>
        <dbReference type="SAM" id="MobiDB-lite"/>
    </source>
</evidence>
<gene>
    <name evidence="2" type="ORF">VBRA1451_LOCUS9573</name>
</gene>
<protein>
    <submittedName>
        <fullName evidence="2">Uncharacterized protein</fullName>
    </submittedName>
</protein>
<sequence>MGNLCPWTCPWRQPPLFRNPRMKHPDHQFWRVRVACGKLNWQRAGSRYGTRPAQYVCTPNRMTDEEIAKLDAMLTKADGEVTEEFIELADYCAQRFAKEHEMMKRKYPDSLFPLGCFGDKTNIPPFDWPSRRQAADDYDPDFDPALLEDGTPQVDQEG</sequence>
<name>A0A7S1JU06_9ALVE</name>
<proteinExistence type="predicted"/>
<feature type="region of interest" description="Disordered" evidence="1">
    <location>
        <begin position="127"/>
        <end position="158"/>
    </location>
</feature>
<dbReference type="EMBL" id="HBGB01016487">
    <property type="protein sequence ID" value="CAD9054508.1"/>
    <property type="molecule type" value="Transcribed_RNA"/>
</dbReference>
<accession>A0A7S1JU06</accession>
<dbReference type="AlphaFoldDB" id="A0A7S1JU06"/>
<organism evidence="2">
    <name type="scientific">Vitrella brassicaformis</name>
    <dbReference type="NCBI Taxonomy" id="1169539"/>
    <lineage>
        <taxon>Eukaryota</taxon>
        <taxon>Sar</taxon>
        <taxon>Alveolata</taxon>
        <taxon>Colpodellida</taxon>
        <taxon>Vitrellaceae</taxon>
        <taxon>Vitrella</taxon>
    </lineage>
</organism>
<reference evidence="2" key="1">
    <citation type="submission" date="2021-01" db="EMBL/GenBank/DDBJ databases">
        <authorList>
            <person name="Corre E."/>
            <person name="Pelletier E."/>
            <person name="Niang G."/>
            <person name="Scheremetjew M."/>
            <person name="Finn R."/>
            <person name="Kale V."/>
            <person name="Holt S."/>
            <person name="Cochrane G."/>
            <person name="Meng A."/>
            <person name="Brown T."/>
            <person name="Cohen L."/>
        </authorList>
    </citation>
    <scope>NUCLEOTIDE SEQUENCE</scope>
    <source>
        <strain evidence="2">CCMP3346</strain>
    </source>
</reference>
<evidence type="ECO:0000313" key="2">
    <source>
        <dbReference type="EMBL" id="CAD9054508.1"/>
    </source>
</evidence>